<sequence length="59" mass="6934">MITISFPRIPGQLINILSSKLKSASFDTLPWFRRNARTRTTSADESLTRFTFQNYRSYM</sequence>
<proteinExistence type="predicted"/>
<keyword evidence="2" id="KW-1185">Reference proteome</keyword>
<name>A0A081PJZ9_9SPHI</name>
<dbReference type="EMBL" id="JNFF01000021">
    <property type="protein sequence ID" value="KEQ31022.1"/>
    <property type="molecule type" value="Genomic_DNA"/>
</dbReference>
<dbReference type="Proteomes" id="UP000028007">
    <property type="component" value="Unassembled WGS sequence"/>
</dbReference>
<evidence type="ECO:0000313" key="2">
    <source>
        <dbReference type="Proteomes" id="UP000028007"/>
    </source>
</evidence>
<organism evidence="1 2">
    <name type="scientific">Pedobacter antarcticus 4BY</name>
    <dbReference type="NCBI Taxonomy" id="1358423"/>
    <lineage>
        <taxon>Bacteria</taxon>
        <taxon>Pseudomonadati</taxon>
        <taxon>Bacteroidota</taxon>
        <taxon>Sphingobacteriia</taxon>
        <taxon>Sphingobacteriales</taxon>
        <taxon>Sphingobacteriaceae</taxon>
        <taxon>Pedobacter</taxon>
    </lineage>
</organism>
<protein>
    <submittedName>
        <fullName evidence="1">Uncharacterized protein</fullName>
    </submittedName>
</protein>
<accession>A0A081PJZ9</accession>
<gene>
    <name evidence="1" type="ORF">N180_20840</name>
</gene>
<dbReference type="AlphaFoldDB" id="A0A081PJZ9"/>
<evidence type="ECO:0000313" key="1">
    <source>
        <dbReference type="EMBL" id="KEQ31022.1"/>
    </source>
</evidence>
<reference evidence="1 2" key="1">
    <citation type="journal article" date="1992" name="Int. J. Syst. Bacteriol.">
        <title>Sphingobacterium antarcticus sp. nov. a Psychrotrophic Bacterium from the Soils of Schirmacher Oasis, Antarctica.</title>
        <authorList>
            <person name="Shivaji S."/>
            <person name="Ray M.K."/>
            <person name="Rao N.S."/>
            <person name="Saiserr L."/>
            <person name="Jagannadham M.V."/>
            <person name="Kumar G.S."/>
            <person name="Reddy G."/>
            <person name="Bhargava P.M."/>
        </authorList>
    </citation>
    <scope>NUCLEOTIDE SEQUENCE [LARGE SCALE GENOMIC DNA]</scope>
    <source>
        <strain evidence="1 2">4BY</strain>
    </source>
</reference>
<comment type="caution">
    <text evidence="1">The sequence shown here is derived from an EMBL/GenBank/DDBJ whole genome shotgun (WGS) entry which is preliminary data.</text>
</comment>